<evidence type="ECO:0000313" key="2">
    <source>
        <dbReference type="EMBL" id="MDR7082802.1"/>
    </source>
</evidence>
<sequence>MRILMVEDERHLADTVRRGLVNEGFVVDVVHDGVRPAPVEPDEALKDPDPVRRGNWLAVVVDCDHSAGRRTAQGDPNPGQGMPLGIVQDIAKHLADAPGITADTDRCELRGDASPSCSGGGTAWPWTWTGPCSKNATPAPAEQRPAGPFSAARVGAGRSQHPLRCFEAQLGRTKSRNPPDGSKPRPRSRADTGYRPHALLNQCAAGHLCVMKRAVGQARRGIRRRRG</sequence>
<evidence type="ECO:0000313" key="3">
    <source>
        <dbReference type="Proteomes" id="UP001252243"/>
    </source>
</evidence>
<accession>A0ABU1UCA1</accession>
<keyword evidence="3" id="KW-1185">Reference proteome</keyword>
<proteinExistence type="predicted"/>
<dbReference type="EMBL" id="JAVDVQ010000007">
    <property type="protein sequence ID" value="MDR7082802.1"/>
    <property type="molecule type" value="Genomic_DNA"/>
</dbReference>
<dbReference type="Proteomes" id="UP001252243">
    <property type="component" value="Unassembled WGS sequence"/>
</dbReference>
<reference evidence="2 3" key="1">
    <citation type="submission" date="2023-07" db="EMBL/GenBank/DDBJ databases">
        <title>Sorghum-associated microbial communities from plants grown in Nebraska, USA.</title>
        <authorList>
            <person name="Schachtman D."/>
        </authorList>
    </citation>
    <scope>NUCLEOTIDE SEQUENCE [LARGE SCALE GENOMIC DNA]</scope>
    <source>
        <strain evidence="2 3">BE167</strain>
    </source>
</reference>
<feature type="region of interest" description="Disordered" evidence="1">
    <location>
        <begin position="128"/>
        <end position="194"/>
    </location>
</feature>
<name>A0ABU1UCA1_9MICC</name>
<gene>
    <name evidence="2" type="ORF">J2X01_002092</name>
</gene>
<evidence type="ECO:0000256" key="1">
    <source>
        <dbReference type="SAM" id="MobiDB-lite"/>
    </source>
</evidence>
<comment type="caution">
    <text evidence="2">The sequence shown here is derived from an EMBL/GenBank/DDBJ whole genome shotgun (WGS) entry which is preliminary data.</text>
</comment>
<evidence type="ECO:0008006" key="4">
    <source>
        <dbReference type="Google" id="ProtNLM"/>
    </source>
</evidence>
<organism evidence="2 3">
    <name type="scientific">Arthrobacter ginsengisoli</name>
    <dbReference type="NCBI Taxonomy" id="1356565"/>
    <lineage>
        <taxon>Bacteria</taxon>
        <taxon>Bacillati</taxon>
        <taxon>Actinomycetota</taxon>
        <taxon>Actinomycetes</taxon>
        <taxon>Micrococcales</taxon>
        <taxon>Micrococcaceae</taxon>
        <taxon>Arthrobacter</taxon>
    </lineage>
</organism>
<protein>
    <recommendedName>
        <fullName evidence="4">Response regulatory domain-containing protein</fullName>
    </recommendedName>
</protein>